<reference evidence="3" key="1">
    <citation type="submission" date="2022-12" db="EMBL/GenBank/DDBJ databases">
        <authorList>
            <person name="Mo P."/>
        </authorList>
    </citation>
    <scope>NUCLEOTIDE SEQUENCE [LARGE SCALE GENOMIC DNA]</scope>
    <source>
        <strain evidence="3">HUAS 3-15</strain>
    </source>
</reference>
<keyword evidence="3" id="KW-1185">Reference proteome</keyword>
<keyword evidence="1" id="KW-1133">Transmembrane helix</keyword>
<keyword evidence="1" id="KW-0472">Membrane</keyword>
<proteinExistence type="predicted"/>
<evidence type="ECO:0000313" key="3">
    <source>
        <dbReference type="Proteomes" id="UP001212821"/>
    </source>
</evidence>
<sequence>MNDNVLNVLLGLVASAISAGLGWLAQALRRRRTVERVRAFFGLPAGSECLIVVPRSIGAGSDAGTVTRRDAYALMSLAGLVEGCGARAEIVAHDSAKRGLGAKTEFCIGGPVSNERTAAHLAWGLPGAVVTSGADPGSNVIVVGDRDFTADEEHVHTLLARIATADGGRPVFLVSGQTGTANQAGVRYLVAHHRELARRHGRNGTFALVLRVVKPRAYGPDMVELAADVTAEALRPSPTAAPVGSSTVGSTSA</sequence>
<keyword evidence="1" id="KW-0812">Transmembrane</keyword>
<evidence type="ECO:0000256" key="1">
    <source>
        <dbReference type="SAM" id="Phobius"/>
    </source>
</evidence>
<accession>A0ABY7Q8M3</accession>
<gene>
    <name evidence="2" type="ORF">O1G21_23550</name>
</gene>
<dbReference type="EMBL" id="CP115450">
    <property type="protein sequence ID" value="WBP88524.1"/>
    <property type="molecule type" value="Genomic_DNA"/>
</dbReference>
<evidence type="ECO:0000313" key="2">
    <source>
        <dbReference type="EMBL" id="WBP88524.1"/>
    </source>
</evidence>
<evidence type="ECO:0008006" key="4">
    <source>
        <dbReference type="Google" id="ProtNLM"/>
    </source>
</evidence>
<name>A0ABY7Q8M3_9ACTN</name>
<protein>
    <recommendedName>
        <fullName evidence="4">Secreted protein</fullName>
    </recommendedName>
</protein>
<organism evidence="2 3">
    <name type="scientific">Kitasatospora cathayae</name>
    <dbReference type="NCBI Taxonomy" id="3004092"/>
    <lineage>
        <taxon>Bacteria</taxon>
        <taxon>Bacillati</taxon>
        <taxon>Actinomycetota</taxon>
        <taxon>Actinomycetes</taxon>
        <taxon>Kitasatosporales</taxon>
        <taxon>Streptomycetaceae</taxon>
        <taxon>Kitasatospora</taxon>
    </lineage>
</organism>
<dbReference type="Proteomes" id="UP001212821">
    <property type="component" value="Chromosome"/>
</dbReference>
<dbReference type="RefSeq" id="WP_270146580.1">
    <property type="nucleotide sequence ID" value="NZ_CP115450.1"/>
</dbReference>
<feature type="transmembrane region" description="Helical" evidence="1">
    <location>
        <begin position="6"/>
        <end position="28"/>
    </location>
</feature>